<name>A0A081BR24_9BACT</name>
<protein>
    <recommendedName>
        <fullName evidence="2">FecR protein domain-containing protein</fullName>
    </recommendedName>
</protein>
<evidence type="ECO:0000256" key="1">
    <source>
        <dbReference type="SAM" id="SignalP"/>
    </source>
</evidence>
<feature type="domain" description="FecR protein" evidence="2">
    <location>
        <begin position="194"/>
        <end position="294"/>
    </location>
</feature>
<reference evidence="3" key="1">
    <citation type="journal article" date="2015" name="PeerJ">
        <title>First genomic representation of candidate bacterial phylum KSB3 points to enhanced environmental sensing as a trigger of wastewater bulking.</title>
        <authorList>
            <person name="Sekiguchi Y."/>
            <person name="Ohashi A."/>
            <person name="Parks D.H."/>
            <person name="Yamauchi T."/>
            <person name="Tyson G.W."/>
            <person name="Hugenholtz P."/>
        </authorList>
    </citation>
    <scope>NUCLEOTIDE SEQUENCE [LARGE SCALE GENOMIC DNA]</scope>
</reference>
<dbReference type="InterPro" id="IPR006860">
    <property type="entry name" value="FecR"/>
</dbReference>
<dbReference type="EMBL" id="DF820460">
    <property type="protein sequence ID" value="GAK53855.1"/>
    <property type="molecule type" value="Genomic_DNA"/>
</dbReference>
<evidence type="ECO:0000313" key="4">
    <source>
        <dbReference type="Proteomes" id="UP000030700"/>
    </source>
</evidence>
<gene>
    <name evidence="3" type="ORF">U14_05129</name>
</gene>
<proteinExistence type="predicted"/>
<dbReference type="Pfam" id="PF04773">
    <property type="entry name" value="FecR"/>
    <property type="match status" value="1"/>
</dbReference>
<dbReference type="Gene3D" id="2.60.40.10">
    <property type="entry name" value="Immunoglobulins"/>
    <property type="match status" value="4"/>
</dbReference>
<dbReference type="HOGENOM" id="CLU_367113_0_0_0"/>
<feature type="signal peptide" evidence="1">
    <location>
        <begin position="1"/>
        <end position="23"/>
    </location>
</feature>
<evidence type="ECO:0000259" key="2">
    <source>
        <dbReference type="Pfam" id="PF04773"/>
    </source>
</evidence>
<dbReference type="STRING" id="1499966.U14_05129"/>
<accession>A0A081BR24</accession>
<dbReference type="InterPro" id="IPR013783">
    <property type="entry name" value="Ig-like_fold"/>
</dbReference>
<keyword evidence="1" id="KW-0732">Signal</keyword>
<dbReference type="Proteomes" id="UP000030700">
    <property type="component" value="Unassembled WGS sequence"/>
</dbReference>
<feature type="chain" id="PRO_5001755323" description="FecR protein domain-containing protein" evidence="1">
    <location>
        <begin position="24"/>
        <end position="759"/>
    </location>
</feature>
<dbReference type="Pfam" id="PF09136">
    <property type="entry name" value="Glucodextran_B"/>
    <property type="match status" value="1"/>
</dbReference>
<organism evidence="3">
    <name type="scientific">Candidatus Moduliflexus flocculans</name>
    <dbReference type="NCBI Taxonomy" id="1499966"/>
    <lineage>
        <taxon>Bacteria</taxon>
        <taxon>Candidatus Moduliflexota</taxon>
        <taxon>Candidatus Moduliflexia</taxon>
        <taxon>Candidatus Moduliflexales</taxon>
        <taxon>Candidatus Moduliflexaceae</taxon>
    </lineage>
</organism>
<dbReference type="AlphaFoldDB" id="A0A081BR24"/>
<sequence length="759" mass="81984">MNKKFITLLLLLIVFWAVSPASAETPETVEIVFTQEMSLRALAEQYLGSPNEWNMLLKYNGLEQLADLQPGMSLTIPTGSFQRFAQALGQAAETARLANMEGAGVLSKTNIDEANRLQTSAIELKNSGKLAEAEAAASEAAQWAEKALNEAKAKKIQAVSAILSEKEGSVQNRKPADSSWADTTVKQDLNEQERVRTLAASLAGILFTDGSKINLNENSLAVIGTMKENVIRRSFQAEVTVLQGDVLAHLSALGGKKDFTINAPGVDTTIRSKKFRTTRSEGDVTRIANYDGEIDVAANQGKVTIKKDEGTKIEKGQKPTAPKKLLLPPVMLSPTVNQVFFSATIPFEWEAVSNAAFYQLEISPTRDFTNILASERVSGTQYAWQVPQQGVYYYRMYTVDNDEFAGPFSDTFAFFAQIDTSAPFLSVVSPADGAVLLTADVAVRGAVEKEAALTINGQPVESDANGNFDTTLQLKPGEQTITITATDAARNVASVQRQVFYNTAAQLLTLDMPTQIVTNQQQVTLKGEIRPQTRVEMNDVPIELPLQFTHVLTLPEGEQTVTLKAISPQNDVQTVPLHIIVDLTPPEITVKELPASTREPNVNLTGSVSESAALTLDANAIPAQNNRFTIPITLKEGENVLNVTATDPAGNATTKTLRMLLDTTPPEITQAACSLPEAKGGEIIACEVAAQDRGIGLAKTGKFGLAIGQTEQPLQGVLTLNQAKGVFEGSVFVPPKISGRVTIKELRIQDRLGNEASRF</sequence>
<dbReference type="PANTHER" id="PTHR38731">
    <property type="entry name" value="LIPL45-RELATED LIPOPROTEIN-RELATED"/>
    <property type="match status" value="1"/>
</dbReference>
<keyword evidence="4" id="KW-1185">Reference proteome</keyword>
<evidence type="ECO:0000313" key="3">
    <source>
        <dbReference type="EMBL" id="GAK53855.1"/>
    </source>
</evidence>